<keyword evidence="5 11" id="KW-0812">Transmembrane</keyword>
<dbReference type="SUPFAM" id="SSF56935">
    <property type="entry name" value="Porins"/>
    <property type="match status" value="1"/>
</dbReference>
<keyword evidence="6" id="KW-0408">Iron</keyword>
<sequence length="815" mass="87397">MKKSALLKAAVSLLAWHITTPASAQEAPATRAFVSPSDIVVTARRRQESILEVPVIETVLSADVISRNQITDVSGIARQVPGLQIGGNVLTVGTQVSLRGVGTSSLDAGVDQSVSINIDGLQLTQGASYNVGLFDMTQVEVLKGPQALFFGKNSPGGVIAIQTADPGDETELIARALYGFQAREKRGELIYSLPISDTVGVRIAGMYSEDDGYFINRAVAAPGLGGRTPTTTRYNGGKEYILRGTLLWEPTDDVRVRLKINNTRKRIIGGGAPLGSCPDGVASPIGIPFIDPREDCAVDRLSYIVDLDTAAFPEARNGGVPFMRYLTTFGTLQVDYMVAPSLTLTSTTGFFNHEVDGLLNGVNSGPAGPSLLSDNQFHRRDYTQEFRLESDFPDSPIDFLLGGFYQDGQVSNRIYVGGNRALGLPRFLTGGVNDVSIDVLSAFGQLRWHPSQIIELAAGVRYTDEKRHDDASSITSFGSATTPTPILRPDLRSKNWSPELTLTYTANEDLTIFGALKQGYKSGSYVMTLAAVPNSDNSFGDERVRGGEVGVKARLADRALIVNGAFYYYKYSDLQVGANEQAANGIPVVRTINAASSKVYGIDFDMSYAPPTIDGLTARLAVNWNRARFTGFDNAPCYGGQRIADGCNRDPLPLAPGVPITPTTKQFAGQDLSGAPLPKAAEWTLTGGVDYEMPVGEAMRLDLGVNALYSSKFLRGLGRFDGIPGLTQPSYAKINANISFGPDDDAWRLSLIGNNLTNRYVAANCTTFSAATGQVLLPTLSGAQVRNAAGTDELACIPERGREVFVRLSARFAGF</sequence>
<comment type="similarity">
    <text evidence="11 12">Belongs to the TonB-dependent receptor family.</text>
</comment>
<organism evidence="16 17">
    <name type="scientific">Novosphingobium rhizovicinum</name>
    <dbReference type="NCBI Taxonomy" id="3228928"/>
    <lineage>
        <taxon>Bacteria</taxon>
        <taxon>Pseudomonadati</taxon>
        <taxon>Pseudomonadota</taxon>
        <taxon>Alphaproteobacteria</taxon>
        <taxon>Sphingomonadales</taxon>
        <taxon>Sphingomonadaceae</taxon>
        <taxon>Novosphingobium</taxon>
    </lineage>
</organism>
<evidence type="ECO:0000256" key="2">
    <source>
        <dbReference type="ARBA" id="ARBA00022448"/>
    </source>
</evidence>
<evidence type="ECO:0000256" key="13">
    <source>
        <dbReference type="SAM" id="SignalP"/>
    </source>
</evidence>
<evidence type="ECO:0000256" key="10">
    <source>
        <dbReference type="ARBA" id="ARBA00023237"/>
    </source>
</evidence>
<dbReference type="PANTHER" id="PTHR32552:SF81">
    <property type="entry name" value="TONB-DEPENDENT OUTER MEMBRANE RECEPTOR"/>
    <property type="match status" value="1"/>
</dbReference>
<dbReference type="RefSeq" id="WP_367774744.1">
    <property type="nucleotide sequence ID" value="NZ_JBFNXR010000052.1"/>
</dbReference>
<evidence type="ECO:0000313" key="17">
    <source>
        <dbReference type="Proteomes" id="UP001556118"/>
    </source>
</evidence>
<dbReference type="InterPro" id="IPR036942">
    <property type="entry name" value="Beta-barrel_TonB_sf"/>
</dbReference>
<dbReference type="InterPro" id="IPR012910">
    <property type="entry name" value="Plug_dom"/>
</dbReference>
<proteinExistence type="inferred from homology"/>
<evidence type="ECO:0000256" key="9">
    <source>
        <dbReference type="ARBA" id="ARBA00023136"/>
    </source>
</evidence>
<evidence type="ECO:0000256" key="11">
    <source>
        <dbReference type="PROSITE-ProRule" id="PRU01360"/>
    </source>
</evidence>
<evidence type="ECO:0000256" key="6">
    <source>
        <dbReference type="ARBA" id="ARBA00023004"/>
    </source>
</evidence>
<dbReference type="InterPro" id="IPR000531">
    <property type="entry name" value="Beta-barrel_TonB"/>
</dbReference>
<accession>A0ABV3RGH5</accession>
<dbReference type="Pfam" id="PF07715">
    <property type="entry name" value="Plug"/>
    <property type="match status" value="1"/>
</dbReference>
<keyword evidence="17" id="KW-1185">Reference proteome</keyword>
<keyword evidence="8 12" id="KW-0798">TonB box</keyword>
<dbReference type="Gene3D" id="2.170.130.10">
    <property type="entry name" value="TonB-dependent receptor, plug domain"/>
    <property type="match status" value="1"/>
</dbReference>
<evidence type="ECO:0000259" key="15">
    <source>
        <dbReference type="Pfam" id="PF07715"/>
    </source>
</evidence>
<comment type="caution">
    <text evidence="16">The sequence shown here is derived from an EMBL/GenBank/DDBJ whole genome shotgun (WGS) entry which is preliminary data.</text>
</comment>
<evidence type="ECO:0000256" key="5">
    <source>
        <dbReference type="ARBA" id="ARBA00022692"/>
    </source>
</evidence>
<keyword evidence="16" id="KW-0675">Receptor</keyword>
<comment type="subcellular location">
    <subcellularLocation>
        <location evidence="1 11">Cell outer membrane</location>
        <topology evidence="1 11">Multi-pass membrane protein</topology>
    </subcellularLocation>
</comment>
<dbReference type="PROSITE" id="PS52016">
    <property type="entry name" value="TONB_DEPENDENT_REC_3"/>
    <property type="match status" value="1"/>
</dbReference>
<dbReference type="Gene3D" id="2.40.170.20">
    <property type="entry name" value="TonB-dependent receptor, beta-barrel domain"/>
    <property type="match status" value="1"/>
</dbReference>
<evidence type="ECO:0000259" key="14">
    <source>
        <dbReference type="Pfam" id="PF00593"/>
    </source>
</evidence>
<reference evidence="16 17" key="1">
    <citation type="submission" date="2024-06" db="EMBL/GenBank/DDBJ databases">
        <title>Novosphingobium rhizovicinus M1R2S20.</title>
        <authorList>
            <person name="Sun J.-Q."/>
        </authorList>
    </citation>
    <scope>NUCLEOTIDE SEQUENCE [LARGE SCALE GENOMIC DNA]</scope>
    <source>
        <strain evidence="16 17">M1R2S20</strain>
    </source>
</reference>
<keyword evidence="10 11" id="KW-0998">Cell outer membrane</keyword>
<dbReference type="InterPro" id="IPR039426">
    <property type="entry name" value="TonB-dep_rcpt-like"/>
</dbReference>
<name>A0ABV3RGH5_9SPHN</name>
<keyword evidence="3 11" id="KW-1134">Transmembrane beta strand</keyword>
<evidence type="ECO:0000256" key="1">
    <source>
        <dbReference type="ARBA" id="ARBA00004571"/>
    </source>
</evidence>
<dbReference type="InterPro" id="IPR037066">
    <property type="entry name" value="Plug_dom_sf"/>
</dbReference>
<evidence type="ECO:0000256" key="4">
    <source>
        <dbReference type="ARBA" id="ARBA00022496"/>
    </source>
</evidence>
<evidence type="ECO:0000256" key="8">
    <source>
        <dbReference type="ARBA" id="ARBA00023077"/>
    </source>
</evidence>
<dbReference type="EMBL" id="JBFNXR010000052">
    <property type="protein sequence ID" value="MEW9856329.1"/>
    <property type="molecule type" value="Genomic_DNA"/>
</dbReference>
<keyword evidence="9 11" id="KW-0472">Membrane</keyword>
<evidence type="ECO:0000313" key="16">
    <source>
        <dbReference type="EMBL" id="MEW9856329.1"/>
    </source>
</evidence>
<keyword evidence="4" id="KW-0410">Iron transport</keyword>
<dbReference type="Pfam" id="PF00593">
    <property type="entry name" value="TonB_dep_Rec_b-barrel"/>
    <property type="match status" value="1"/>
</dbReference>
<feature type="domain" description="TonB-dependent receptor plug" evidence="15">
    <location>
        <begin position="51"/>
        <end position="158"/>
    </location>
</feature>
<protein>
    <submittedName>
        <fullName evidence="16">TonB-dependent receptor</fullName>
    </submittedName>
</protein>
<dbReference type="Proteomes" id="UP001556118">
    <property type="component" value="Unassembled WGS sequence"/>
</dbReference>
<keyword evidence="7" id="KW-0406">Ion transport</keyword>
<evidence type="ECO:0000256" key="12">
    <source>
        <dbReference type="RuleBase" id="RU003357"/>
    </source>
</evidence>
<keyword evidence="13" id="KW-0732">Signal</keyword>
<evidence type="ECO:0000256" key="3">
    <source>
        <dbReference type="ARBA" id="ARBA00022452"/>
    </source>
</evidence>
<feature type="chain" id="PRO_5046789854" evidence="13">
    <location>
        <begin position="25"/>
        <end position="815"/>
    </location>
</feature>
<feature type="signal peptide" evidence="13">
    <location>
        <begin position="1"/>
        <end position="24"/>
    </location>
</feature>
<dbReference type="PANTHER" id="PTHR32552">
    <property type="entry name" value="FERRICHROME IRON RECEPTOR-RELATED"/>
    <property type="match status" value="1"/>
</dbReference>
<evidence type="ECO:0000256" key="7">
    <source>
        <dbReference type="ARBA" id="ARBA00023065"/>
    </source>
</evidence>
<gene>
    <name evidence="16" type="ORF">ABUH87_14415</name>
</gene>
<keyword evidence="2 11" id="KW-0813">Transport</keyword>
<feature type="domain" description="TonB-dependent receptor-like beta-barrel" evidence="14">
    <location>
        <begin position="322"/>
        <end position="756"/>
    </location>
</feature>